<proteinExistence type="predicted"/>
<accession>A0AAN6NZ64</accession>
<comment type="caution">
    <text evidence="2">The sequence shown here is derived from an EMBL/GenBank/DDBJ whole genome shotgun (WGS) entry which is preliminary data.</text>
</comment>
<evidence type="ECO:0000259" key="1">
    <source>
        <dbReference type="Pfam" id="PF06985"/>
    </source>
</evidence>
<sequence length="684" mass="78410">MSFRSASTWQRLKAATVSSIYSLTKKCLTCQHLSHDRTISKVDLVASARLGCRYCIFILNAFNHFDAQDDFSKVSWMNDWCTLSFRYNEPHRSWLQLEVYTPVGHPPAWPDISQSADPLDDILNGGSPRSPEAYGFIHSCLQDCDDNHPECKIAGQELPTRLLDVRHEGTQQVMLVETRSLPMRHRATYIALSYCWGKGQSLTLRSENLEAMKLGLMVSSLPQTLQDAVTVARALGQQYLWVDALCIIQNSPSDWEVESSRLASVYRGAWLTIAAAAASGASEGFLSRNYRETNRWYKEPYHEKWPNHEACSAILGARWASQYLEHRNTNTKIPVPSWNLRGWTMQERLLSQRLLTYHLYELRWVCQTTSKYESTSHSPYLEHWLKADPLDRPLLKYKSVQAVHDRWRSIVLDYTARRLTDVRDKLPAISGLAQVFQRVLQSPYIAGIWKNQLPWDLLWTASSLQVNTAPELYIAPTFSWASISSPVERFVEKKPFRHSESVSQIVVEDACAIVDGKDPLGRVNNGWIKLRGYISKATLGSPDDLKWYYPVKTKYLGIRIFDHDTFLEEFQATNEQGNVERSVCRMRRPSSATPQDNEPLPPIIQHGAVVYLLFMGYRRDVIPPTFTSYYFLVLGISRENPGMYERLGVLEELQVWKSKSRSKEEEFISGLISAADEYKTITIV</sequence>
<dbReference type="InterPro" id="IPR010730">
    <property type="entry name" value="HET"/>
</dbReference>
<reference evidence="2" key="1">
    <citation type="journal article" date="2023" name="Mol. Phylogenet. Evol.">
        <title>Genome-scale phylogeny and comparative genomics of the fungal order Sordariales.</title>
        <authorList>
            <person name="Hensen N."/>
            <person name="Bonometti L."/>
            <person name="Westerberg I."/>
            <person name="Brannstrom I.O."/>
            <person name="Guillou S."/>
            <person name="Cros-Aarteil S."/>
            <person name="Calhoun S."/>
            <person name="Haridas S."/>
            <person name="Kuo A."/>
            <person name="Mondo S."/>
            <person name="Pangilinan J."/>
            <person name="Riley R."/>
            <person name="LaButti K."/>
            <person name="Andreopoulos B."/>
            <person name="Lipzen A."/>
            <person name="Chen C."/>
            <person name="Yan M."/>
            <person name="Daum C."/>
            <person name="Ng V."/>
            <person name="Clum A."/>
            <person name="Steindorff A."/>
            <person name="Ohm R.A."/>
            <person name="Martin F."/>
            <person name="Silar P."/>
            <person name="Natvig D.O."/>
            <person name="Lalanne C."/>
            <person name="Gautier V."/>
            <person name="Ament-Velasquez S.L."/>
            <person name="Kruys A."/>
            <person name="Hutchinson M.I."/>
            <person name="Powell A.J."/>
            <person name="Barry K."/>
            <person name="Miller A.N."/>
            <person name="Grigoriev I.V."/>
            <person name="Debuchy R."/>
            <person name="Gladieux P."/>
            <person name="Hiltunen Thoren M."/>
            <person name="Johannesson H."/>
        </authorList>
    </citation>
    <scope>NUCLEOTIDE SEQUENCE</scope>
    <source>
        <strain evidence="2">CBS 626.80</strain>
    </source>
</reference>
<dbReference type="AlphaFoldDB" id="A0AAN6NZ64"/>
<dbReference type="Pfam" id="PF06985">
    <property type="entry name" value="HET"/>
    <property type="match status" value="1"/>
</dbReference>
<dbReference type="EMBL" id="MU859101">
    <property type="protein sequence ID" value="KAK3953696.1"/>
    <property type="molecule type" value="Genomic_DNA"/>
</dbReference>
<name>A0AAN6NZ64_9PEZI</name>
<reference evidence="2" key="2">
    <citation type="submission" date="2023-06" db="EMBL/GenBank/DDBJ databases">
        <authorList>
            <consortium name="Lawrence Berkeley National Laboratory"/>
            <person name="Mondo S.J."/>
            <person name="Hensen N."/>
            <person name="Bonometti L."/>
            <person name="Westerberg I."/>
            <person name="Brannstrom I.O."/>
            <person name="Guillou S."/>
            <person name="Cros-Aarteil S."/>
            <person name="Calhoun S."/>
            <person name="Haridas S."/>
            <person name="Kuo A."/>
            <person name="Pangilinan J."/>
            <person name="Riley R."/>
            <person name="Labutti K."/>
            <person name="Andreopoulos B."/>
            <person name="Lipzen A."/>
            <person name="Chen C."/>
            <person name="Yanf M."/>
            <person name="Daum C."/>
            <person name="Ng V."/>
            <person name="Clum A."/>
            <person name="Steindorff A."/>
            <person name="Ohm R."/>
            <person name="Martin F."/>
            <person name="Silar P."/>
            <person name="Natvig D."/>
            <person name="Lalanne C."/>
            <person name="Gautier V."/>
            <person name="Ament-Velasquez S.L."/>
            <person name="Kruys A."/>
            <person name="Hutchinson M.I."/>
            <person name="Powell A.J."/>
            <person name="Barry K."/>
            <person name="Miller A.N."/>
            <person name="Grigoriev I.V."/>
            <person name="Debuchy R."/>
            <person name="Gladieux P."/>
            <person name="Thoren M.H."/>
            <person name="Johannesson H."/>
        </authorList>
    </citation>
    <scope>NUCLEOTIDE SEQUENCE</scope>
    <source>
        <strain evidence="2">CBS 626.80</strain>
    </source>
</reference>
<dbReference type="PANTHER" id="PTHR33112:SF16">
    <property type="entry name" value="HETEROKARYON INCOMPATIBILITY DOMAIN-CONTAINING PROTEIN"/>
    <property type="match status" value="1"/>
</dbReference>
<gene>
    <name evidence="2" type="ORF">QBC32DRAFT_369236</name>
</gene>
<dbReference type="Proteomes" id="UP001303222">
    <property type="component" value="Unassembled WGS sequence"/>
</dbReference>
<evidence type="ECO:0000313" key="2">
    <source>
        <dbReference type="EMBL" id="KAK3953696.1"/>
    </source>
</evidence>
<evidence type="ECO:0000313" key="3">
    <source>
        <dbReference type="Proteomes" id="UP001303222"/>
    </source>
</evidence>
<dbReference type="PANTHER" id="PTHR33112">
    <property type="entry name" value="DOMAIN PROTEIN, PUTATIVE-RELATED"/>
    <property type="match status" value="1"/>
</dbReference>
<keyword evidence="3" id="KW-1185">Reference proteome</keyword>
<protein>
    <submittedName>
        <fullName evidence="2">HET-domain-containing protein</fullName>
    </submittedName>
</protein>
<feature type="domain" description="Heterokaryon incompatibility" evidence="1">
    <location>
        <begin position="189"/>
        <end position="347"/>
    </location>
</feature>
<organism evidence="2 3">
    <name type="scientific">Pseudoneurospora amorphoporcata</name>
    <dbReference type="NCBI Taxonomy" id="241081"/>
    <lineage>
        <taxon>Eukaryota</taxon>
        <taxon>Fungi</taxon>
        <taxon>Dikarya</taxon>
        <taxon>Ascomycota</taxon>
        <taxon>Pezizomycotina</taxon>
        <taxon>Sordariomycetes</taxon>
        <taxon>Sordariomycetidae</taxon>
        <taxon>Sordariales</taxon>
        <taxon>Sordariaceae</taxon>
        <taxon>Pseudoneurospora</taxon>
    </lineage>
</organism>